<dbReference type="Gene3D" id="3.40.50.10320">
    <property type="entry name" value="LmbE-like"/>
    <property type="match status" value="1"/>
</dbReference>
<gene>
    <name evidence="4" type="primary">GPI12</name>
    <name evidence="4" type="ORF">LTR97_006384</name>
</gene>
<dbReference type="InterPro" id="IPR024078">
    <property type="entry name" value="LmbE-like_dom_sf"/>
</dbReference>
<name>A0AAN8A0R9_9PEZI</name>
<evidence type="ECO:0000313" key="4">
    <source>
        <dbReference type="EMBL" id="KAK5698736.1"/>
    </source>
</evidence>
<keyword evidence="3" id="KW-0472">Membrane</keyword>
<proteinExistence type="inferred from homology"/>
<keyword evidence="4" id="KW-0378">Hydrolase</keyword>
<evidence type="ECO:0000256" key="3">
    <source>
        <dbReference type="SAM" id="Phobius"/>
    </source>
</evidence>
<dbReference type="EMBL" id="JAVRQU010000009">
    <property type="protein sequence ID" value="KAK5698736.1"/>
    <property type="molecule type" value="Genomic_DNA"/>
</dbReference>
<dbReference type="PANTHER" id="PTHR12993:SF11">
    <property type="entry name" value="N-ACETYLGLUCOSAMINYL-PHOSPHATIDYLINOSITOL DE-N-ACETYLASE"/>
    <property type="match status" value="1"/>
</dbReference>
<dbReference type="EC" id="3.5.1.89" evidence="2"/>
<evidence type="ECO:0000313" key="5">
    <source>
        <dbReference type="Proteomes" id="UP001310594"/>
    </source>
</evidence>
<keyword evidence="3" id="KW-0812">Transmembrane</keyword>
<evidence type="ECO:0000256" key="2">
    <source>
        <dbReference type="ARBA" id="ARBA00012176"/>
    </source>
</evidence>
<dbReference type="GO" id="GO:0000225">
    <property type="term" value="F:N-acetylglucosaminylphosphatidylinositol deacetylase activity"/>
    <property type="evidence" value="ECO:0007669"/>
    <property type="project" value="UniProtKB-EC"/>
</dbReference>
<reference evidence="4" key="1">
    <citation type="submission" date="2023-08" db="EMBL/GenBank/DDBJ databases">
        <title>Black Yeasts Isolated from many extreme environments.</title>
        <authorList>
            <person name="Coleine C."/>
            <person name="Stajich J.E."/>
            <person name="Selbmann L."/>
        </authorList>
    </citation>
    <scope>NUCLEOTIDE SEQUENCE</scope>
    <source>
        <strain evidence="4">CCFEE 5810</strain>
    </source>
</reference>
<dbReference type="PANTHER" id="PTHR12993">
    <property type="entry name" value="N-ACETYLGLUCOSAMINYL-PHOSPHATIDYLINOSITOL DE-N-ACETYLASE-RELATED"/>
    <property type="match status" value="1"/>
</dbReference>
<sequence length="283" mass="31666">MGFTVNPALGLQIFALIIVIWLFTWYMTWSFPTLQGKRICLLIAHPDDEAMFFAPAVQWLTRPALGNQVLILCLSSGDADGLGHVRKEELRKSALMLGVKSSEHVVVIEDAKLPDSMTADWDPKLIVSILTRYFAPTVASGSTAAAPQVSLDAIITFDKQGVSGHPNHIALFEGSQHFLRHLMARHTGWECPIRLYTLTSVNMLRKYSSILDSATTILTCIWRTKERGNFPTPLLVTSGPGGVRTAQKAMTTAHKSQMRWFRWGWIGISRYMVVNDLKREKVL</sequence>
<dbReference type="AlphaFoldDB" id="A0AAN8A0R9"/>
<accession>A0AAN8A0R9</accession>
<dbReference type="Proteomes" id="UP001310594">
    <property type="component" value="Unassembled WGS sequence"/>
</dbReference>
<organism evidence="4 5">
    <name type="scientific">Elasticomyces elasticus</name>
    <dbReference type="NCBI Taxonomy" id="574655"/>
    <lineage>
        <taxon>Eukaryota</taxon>
        <taxon>Fungi</taxon>
        <taxon>Dikarya</taxon>
        <taxon>Ascomycota</taxon>
        <taxon>Pezizomycotina</taxon>
        <taxon>Dothideomycetes</taxon>
        <taxon>Dothideomycetidae</taxon>
        <taxon>Mycosphaerellales</taxon>
        <taxon>Teratosphaeriaceae</taxon>
        <taxon>Elasticomyces</taxon>
    </lineage>
</organism>
<comment type="similarity">
    <text evidence="1">Belongs to the PIGL family.</text>
</comment>
<comment type="caution">
    <text evidence="4">The sequence shown here is derived from an EMBL/GenBank/DDBJ whole genome shotgun (WGS) entry which is preliminary data.</text>
</comment>
<evidence type="ECO:0000256" key="1">
    <source>
        <dbReference type="ARBA" id="ARBA00006066"/>
    </source>
</evidence>
<dbReference type="InterPro" id="IPR003737">
    <property type="entry name" value="GlcNAc_PI_deacetylase-related"/>
</dbReference>
<protein>
    <recommendedName>
        <fullName evidence="2">N-acetylglucosaminylphosphatidylinositol deacetylase</fullName>
        <ecNumber evidence="2">3.5.1.89</ecNumber>
    </recommendedName>
</protein>
<dbReference type="SUPFAM" id="SSF102588">
    <property type="entry name" value="LmbE-like"/>
    <property type="match status" value="1"/>
</dbReference>
<keyword evidence="3" id="KW-1133">Transmembrane helix</keyword>
<dbReference type="Pfam" id="PF02585">
    <property type="entry name" value="PIG-L"/>
    <property type="match status" value="1"/>
</dbReference>
<dbReference type="GO" id="GO:0005783">
    <property type="term" value="C:endoplasmic reticulum"/>
    <property type="evidence" value="ECO:0007669"/>
    <property type="project" value="TreeGrafter"/>
</dbReference>
<feature type="transmembrane region" description="Helical" evidence="3">
    <location>
        <begin position="12"/>
        <end position="29"/>
    </location>
</feature>